<dbReference type="InterPro" id="IPR006652">
    <property type="entry name" value="Kelch_1"/>
</dbReference>
<dbReference type="InterPro" id="IPR050354">
    <property type="entry name" value="F-box/kelch-repeat_ARATH"/>
</dbReference>
<evidence type="ECO:0000313" key="2">
    <source>
        <dbReference type="EMBL" id="KAH0936076.1"/>
    </source>
</evidence>
<dbReference type="SUPFAM" id="SSF117281">
    <property type="entry name" value="Kelch motif"/>
    <property type="match status" value="3"/>
</dbReference>
<dbReference type="InterPro" id="IPR001810">
    <property type="entry name" value="F-box_dom"/>
</dbReference>
<dbReference type="InterPro" id="IPR015915">
    <property type="entry name" value="Kelch-typ_b-propeller"/>
</dbReference>
<dbReference type="PANTHER" id="PTHR24414:SF150">
    <property type="entry name" value="F-BOX DOMAIN-CONTAINING PROTEIN"/>
    <property type="match status" value="1"/>
</dbReference>
<feature type="domain" description="F-box" evidence="1">
    <location>
        <begin position="376"/>
        <end position="416"/>
    </location>
</feature>
<dbReference type="Pfam" id="PF00646">
    <property type="entry name" value="F-box"/>
    <property type="match status" value="2"/>
</dbReference>
<feature type="non-terminal residue" evidence="2">
    <location>
        <position position="870"/>
    </location>
</feature>
<dbReference type="SMART" id="SM00256">
    <property type="entry name" value="FBOX"/>
    <property type="match status" value="2"/>
</dbReference>
<gene>
    <name evidence="2" type="ORF">HID58_013193</name>
</gene>
<dbReference type="EMBL" id="JAGKQM010000003">
    <property type="protein sequence ID" value="KAH0936076.1"/>
    <property type="molecule type" value="Genomic_DNA"/>
</dbReference>
<dbReference type="Proteomes" id="UP000824890">
    <property type="component" value="Unassembled WGS sequence"/>
</dbReference>
<dbReference type="PANTHER" id="PTHR24414">
    <property type="entry name" value="F-BOX/KELCH-REPEAT PROTEIN SKIP4"/>
    <property type="match status" value="1"/>
</dbReference>
<proteinExistence type="predicted"/>
<name>A0ABQ8E390_BRANA</name>
<dbReference type="SMART" id="SM00612">
    <property type="entry name" value="Kelch"/>
    <property type="match status" value="3"/>
</dbReference>
<accession>A0ABQ8E390</accession>
<dbReference type="Gene3D" id="2.120.10.80">
    <property type="entry name" value="Kelch-type beta propeller"/>
    <property type="match status" value="2"/>
</dbReference>
<evidence type="ECO:0000259" key="1">
    <source>
        <dbReference type="SMART" id="SM00256"/>
    </source>
</evidence>
<dbReference type="Pfam" id="PF25210">
    <property type="entry name" value="Kelch_FKB95"/>
    <property type="match status" value="2"/>
</dbReference>
<feature type="domain" description="F-box" evidence="1">
    <location>
        <begin position="24"/>
        <end position="64"/>
    </location>
</feature>
<dbReference type="InterPro" id="IPR057499">
    <property type="entry name" value="Kelch_FKB95"/>
</dbReference>
<protein>
    <recommendedName>
        <fullName evidence="1">F-box domain-containing protein</fullName>
    </recommendedName>
</protein>
<reference evidence="2 3" key="1">
    <citation type="submission" date="2021-05" db="EMBL/GenBank/DDBJ databases">
        <title>Genome Assembly of Synthetic Allotetraploid Brassica napus Reveals Homoeologous Exchanges between Subgenomes.</title>
        <authorList>
            <person name="Davis J.T."/>
        </authorList>
    </citation>
    <scope>NUCLEOTIDE SEQUENCE [LARGE SCALE GENOMIC DNA]</scope>
    <source>
        <strain evidence="3">cv. Da-Ae</strain>
        <tissue evidence="2">Seedling</tissue>
    </source>
</reference>
<sequence>MSSTTISTDPMKVEVPPVLMFLMLPNELILSCLGRAPRLYYPTLTLVSKSFRSLINSPELCKTRSLLACTESCLYVWFQFQNDENTHLVHFIPEPLSNHSPPSAMSGVAAVGSDIYAIGGSIDGVSSSSIFVMDTHYHTWCKAPSMHVARVSPSASVLDEKIYVTSGGGWGKLDYTNWMEVFDTKTQTWEFMPSPGSESFDYENVALEGSIYVRSNEKGETFKMNKGRWRAADLALTSGWTYNWKGLFCYCVIENVLYCYSSVDLYWYDFIDRQWREVKRLKGRLPMSSKNDHYRSADYGGNLVFLWEELVHTKNVQNRTLVWCAEISFKRRQRTEICGTVEWCDVVFTYTKQNTKQASNTAMNVEVPSVLKLLMLPEELILSCLVRVPRLYYPTLTLVSKSIRSLINSPELYSPPSAIIDGVSSSSVFVMDTHYHTWCKAPRGWGKLDYTNWMEVFDTKTRTWEFMPSPGSESFDYENVALEGSIYVRSNERGETFKLNKGRWRAADLALTRGWSYNWKREWREVKRLKGRLPMSSKNDHYRLADYGGNLVFLWEEHVHTKNVQNTTLVWCAEISFERRQRTEICGTIEWCDVVFTYTKQDSPPSAMSVVAAVGSDIYANGGSIDGFSLSSVFVMDTHYHTWCKAPSMHVARVSPSASVLDGKIYVVGGSKNLDYTNWMEVYDTKTQTWEFVPSPGKDIDGRFGYKSASLEGSVYVMDRAKYETFKLNKGRWRVADQKLTTGWSLDFVQFYYCVTENVLYYYSSIDLCWYDFIDKLWRGVKGLEGRLPWYRRFRNTYHHRLADYGGKLVFLWKEYVHTENVQNTTLVWCAEISLERLHRSEIYGTVEWCDVVFTYTTQVDQENTTFVLM</sequence>
<comment type="caution">
    <text evidence="2">The sequence shown here is derived from an EMBL/GenBank/DDBJ whole genome shotgun (WGS) entry which is preliminary data.</text>
</comment>
<keyword evidence="3" id="KW-1185">Reference proteome</keyword>
<evidence type="ECO:0000313" key="3">
    <source>
        <dbReference type="Proteomes" id="UP000824890"/>
    </source>
</evidence>
<organism evidence="2 3">
    <name type="scientific">Brassica napus</name>
    <name type="common">Rape</name>
    <dbReference type="NCBI Taxonomy" id="3708"/>
    <lineage>
        <taxon>Eukaryota</taxon>
        <taxon>Viridiplantae</taxon>
        <taxon>Streptophyta</taxon>
        <taxon>Embryophyta</taxon>
        <taxon>Tracheophyta</taxon>
        <taxon>Spermatophyta</taxon>
        <taxon>Magnoliopsida</taxon>
        <taxon>eudicotyledons</taxon>
        <taxon>Gunneridae</taxon>
        <taxon>Pentapetalae</taxon>
        <taxon>rosids</taxon>
        <taxon>malvids</taxon>
        <taxon>Brassicales</taxon>
        <taxon>Brassicaceae</taxon>
        <taxon>Brassiceae</taxon>
        <taxon>Brassica</taxon>
    </lineage>
</organism>
<dbReference type="CDD" id="cd22152">
    <property type="entry name" value="F-box_AtAFR-like"/>
    <property type="match status" value="2"/>
</dbReference>